<organism evidence="2 3">
    <name type="scientific">Limosa lapponica baueri</name>
    <dbReference type="NCBI Taxonomy" id="1758121"/>
    <lineage>
        <taxon>Eukaryota</taxon>
        <taxon>Metazoa</taxon>
        <taxon>Chordata</taxon>
        <taxon>Craniata</taxon>
        <taxon>Vertebrata</taxon>
        <taxon>Euteleostomi</taxon>
        <taxon>Archelosauria</taxon>
        <taxon>Archosauria</taxon>
        <taxon>Dinosauria</taxon>
        <taxon>Saurischia</taxon>
        <taxon>Theropoda</taxon>
        <taxon>Coelurosauria</taxon>
        <taxon>Aves</taxon>
        <taxon>Neognathae</taxon>
        <taxon>Neoaves</taxon>
        <taxon>Charadriiformes</taxon>
        <taxon>Scolopacidae</taxon>
        <taxon>Limosa</taxon>
    </lineage>
</organism>
<reference evidence="3" key="1">
    <citation type="submission" date="2017-11" db="EMBL/GenBank/DDBJ databases">
        <authorList>
            <person name="Lima N.C."/>
            <person name="Parody-Merino A.M."/>
            <person name="Battley P.F."/>
            <person name="Fidler A.E."/>
            <person name="Prosdocimi F."/>
        </authorList>
    </citation>
    <scope>NUCLEOTIDE SEQUENCE [LARGE SCALE GENOMIC DNA]</scope>
</reference>
<feature type="region of interest" description="Disordered" evidence="1">
    <location>
        <begin position="1"/>
        <end position="26"/>
    </location>
</feature>
<dbReference type="Proteomes" id="UP000233556">
    <property type="component" value="Unassembled WGS sequence"/>
</dbReference>
<dbReference type="GO" id="GO:0007508">
    <property type="term" value="P:larval heart development"/>
    <property type="evidence" value="ECO:0007669"/>
    <property type="project" value="TreeGrafter"/>
</dbReference>
<sequence length="145" mass="16417">MPFLPQSFNSKISSSLGTQPPELEDRDREQNEALIIQGEMSSDLLQHLDIHKSMGPDGIHPRVLKKLAEVLTKTLSSTYQQSWLTREVLVDWRLAKVMTIYKNGWKEDLGNYKPVSLTSVPGRVMEKIILSAPASQLLWERSALS</sequence>
<name>A0A2I0UIJ1_LIMLA</name>
<evidence type="ECO:0000313" key="3">
    <source>
        <dbReference type="Proteomes" id="UP000233556"/>
    </source>
</evidence>
<dbReference type="PANTHER" id="PTHR33395">
    <property type="entry name" value="TRANSCRIPTASE, PUTATIVE-RELATED-RELATED"/>
    <property type="match status" value="1"/>
</dbReference>
<dbReference type="OrthoDB" id="411871at2759"/>
<dbReference type="PANTHER" id="PTHR33395:SF22">
    <property type="entry name" value="REVERSE TRANSCRIPTASE DOMAIN-CONTAINING PROTEIN"/>
    <property type="match status" value="1"/>
</dbReference>
<protein>
    <recommendedName>
        <fullName evidence="4">Rna-directed dna polymerase from mobile element jockey-like</fullName>
    </recommendedName>
</protein>
<gene>
    <name evidence="2" type="ORF">llap_3816</name>
</gene>
<keyword evidence="3" id="KW-1185">Reference proteome</keyword>
<evidence type="ECO:0000256" key="1">
    <source>
        <dbReference type="SAM" id="MobiDB-lite"/>
    </source>
</evidence>
<dbReference type="AlphaFoldDB" id="A0A2I0UIJ1"/>
<dbReference type="GO" id="GO:0061343">
    <property type="term" value="P:cell adhesion involved in heart morphogenesis"/>
    <property type="evidence" value="ECO:0007669"/>
    <property type="project" value="TreeGrafter"/>
</dbReference>
<accession>A0A2I0UIJ1</accession>
<evidence type="ECO:0008006" key="4">
    <source>
        <dbReference type="Google" id="ProtNLM"/>
    </source>
</evidence>
<reference evidence="3" key="2">
    <citation type="submission" date="2017-12" db="EMBL/GenBank/DDBJ databases">
        <title>Genome sequence of the Bar-tailed Godwit (Limosa lapponica baueri).</title>
        <authorList>
            <person name="Lima N.C.B."/>
            <person name="Parody-Merino A.M."/>
            <person name="Battley P.F."/>
            <person name="Fidler A.E."/>
            <person name="Prosdocimi F."/>
        </authorList>
    </citation>
    <scope>NUCLEOTIDE SEQUENCE [LARGE SCALE GENOMIC DNA]</scope>
</reference>
<evidence type="ECO:0000313" key="2">
    <source>
        <dbReference type="EMBL" id="PKU45874.1"/>
    </source>
</evidence>
<proteinExistence type="predicted"/>
<feature type="compositionally biased region" description="Polar residues" evidence="1">
    <location>
        <begin position="1"/>
        <end position="18"/>
    </location>
</feature>
<dbReference type="GO" id="GO:0031012">
    <property type="term" value="C:extracellular matrix"/>
    <property type="evidence" value="ECO:0007669"/>
    <property type="project" value="TreeGrafter"/>
</dbReference>
<dbReference type="EMBL" id="KZ505738">
    <property type="protein sequence ID" value="PKU45874.1"/>
    <property type="molecule type" value="Genomic_DNA"/>
</dbReference>